<reference evidence="2 3" key="1">
    <citation type="journal article" date="2024" name="BMC Genomics">
        <title>De novo assembly and annotation of Popillia japonica's genome with initial clues to its potential as an invasive pest.</title>
        <authorList>
            <person name="Cucini C."/>
            <person name="Boschi S."/>
            <person name="Funari R."/>
            <person name="Cardaioli E."/>
            <person name="Iannotti N."/>
            <person name="Marturano G."/>
            <person name="Paoli F."/>
            <person name="Bruttini M."/>
            <person name="Carapelli A."/>
            <person name="Frati F."/>
            <person name="Nardi F."/>
        </authorList>
    </citation>
    <scope>NUCLEOTIDE SEQUENCE [LARGE SCALE GENOMIC DNA]</scope>
    <source>
        <strain evidence="2">DMR45628</strain>
    </source>
</reference>
<evidence type="ECO:0000259" key="1">
    <source>
        <dbReference type="Pfam" id="PF05225"/>
    </source>
</evidence>
<gene>
    <name evidence="2" type="ORF">QE152_g31356</name>
</gene>
<protein>
    <submittedName>
        <fullName evidence="2">CENP-B N-terminal DNA-binding domain</fullName>
    </submittedName>
</protein>
<dbReference type="GO" id="GO:0003677">
    <property type="term" value="F:DNA binding"/>
    <property type="evidence" value="ECO:0007669"/>
    <property type="project" value="UniProtKB-KW"/>
</dbReference>
<dbReference type="Pfam" id="PF05225">
    <property type="entry name" value="HTH_psq"/>
    <property type="match status" value="1"/>
</dbReference>
<evidence type="ECO:0000313" key="2">
    <source>
        <dbReference type="EMBL" id="KAK9696784.1"/>
    </source>
</evidence>
<accession>A0AAW1J1P8</accession>
<keyword evidence="2" id="KW-0238">DNA-binding</keyword>
<dbReference type="Proteomes" id="UP001458880">
    <property type="component" value="Unassembled WGS sequence"/>
</dbReference>
<feature type="domain" description="HTH psq-type" evidence="1">
    <location>
        <begin position="70"/>
        <end position="97"/>
    </location>
</feature>
<sequence>MTSSLLHIVWHIAYRFDDESGAVDGYEILFTQSVSGKRVNRRRQQNFAKELNMPRLAPENPGIGKTSDSDIRRAIYDVMEGGLSQKAAAFKYDIARNNINWTSNDLEGAPRLTPHYRINKTPY</sequence>
<organism evidence="2 3">
    <name type="scientific">Popillia japonica</name>
    <name type="common">Japanese beetle</name>
    <dbReference type="NCBI Taxonomy" id="7064"/>
    <lineage>
        <taxon>Eukaryota</taxon>
        <taxon>Metazoa</taxon>
        <taxon>Ecdysozoa</taxon>
        <taxon>Arthropoda</taxon>
        <taxon>Hexapoda</taxon>
        <taxon>Insecta</taxon>
        <taxon>Pterygota</taxon>
        <taxon>Neoptera</taxon>
        <taxon>Endopterygota</taxon>
        <taxon>Coleoptera</taxon>
        <taxon>Polyphaga</taxon>
        <taxon>Scarabaeiformia</taxon>
        <taxon>Scarabaeidae</taxon>
        <taxon>Rutelinae</taxon>
        <taxon>Popillia</taxon>
    </lineage>
</organism>
<evidence type="ECO:0000313" key="3">
    <source>
        <dbReference type="Proteomes" id="UP001458880"/>
    </source>
</evidence>
<keyword evidence="3" id="KW-1185">Reference proteome</keyword>
<dbReference type="InterPro" id="IPR007889">
    <property type="entry name" value="HTH_Psq"/>
</dbReference>
<proteinExistence type="predicted"/>
<dbReference type="AlphaFoldDB" id="A0AAW1J1P8"/>
<dbReference type="EMBL" id="JASPKY010000442">
    <property type="protein sequence ID" value="KAK9696784.1"/>
    <property type="molecule type" value="Genomic_DNA"/>
</dbReference>
<comment type="caution">
    <text evidence="2">The sequence shown here is derived from an EMBL/GenBank/DDBJ whole genome shotgun (WGS) entry which is preliminary data.</text>
</comment>
<name>A0AAW1J1P8_POPJA</name>